<evidence type="ECO:0000256" key="1">
    <source>
        <dbReference type="SAM" id="MobiDB-lite"/>
    </source>
</evidence>
<accession>A0ABS1HG49</accession>
<evidence type="ECO:0000313" key="3">
    <source>
        <dbReference type="EMBL" id="MBK3516632.1"/>
    </source>
</evidence>
<name>A0ABS1HG49_9BACT</name>
<dbReference type="InterPro" id="IPR012340">
    <property type="entry name" value="NA-bd_OB-fold"/>
</dbReference>
<dbReference type="CDD" id="cd04458">
    <property type="entry name" value="CSP_CDS"/>
    <property type="match status" value="1"/>
</dbReference>
<organism evidence="3 4">
    <name type="scientific">Carboxylicivirga marina</name>
    <dbReference type="NCBI Taxonomy" id="2800988"/>
    <lineage>
        <taxon>Bacteria</taxon>
        <taxon>Pseudomonadati</taxon>
        <taxon>Bacteroidota</taxon>
        <taxon>Bacteroidia</taxon>
        <taxon>Marinilabiliales</taxon>
        <taxon>Marinilabiliaceae</taxon>
        <taxon>Carboxylicivirga</taxon>
    </lineage>
</organism>
<comment type="caution">
    <text evidence="3">The sequence shown here is derived from an EMBL/GenBank/DDBJ whole genome shotgun (WGS) entry which is preliminary data.</text>
</comment>
<dbReference type="SUPFAM" id="SSF50249">
    <property type="entry name" value="Nucleic acid-binding proteins"/>
    <property type="match status" value="1"/>
</dbReference>
<feature type="region of interest" description="Disordered" evidence="1">
    <location>
        <begin position="1"/>
        <end position="70"/>
    </location>
</feature>
<dbReference type="InterPro" id="IPR002059">
    <property type="entry name" value="CSP_DNA-bd"/>
</dbReference>
<evidence type="ECO:0000313" key="4">
    <source>
        <dbReference type="Proteomes" id="UP000605676"/>
    </source>
</evidence>
<protein>
    <submittedName>
        <fullName evidence="3">Cold shock domain-containing protein</fullName>
    </submittedName>
</protein>
<dbReference type="InterPro" id="IPR011129">
    <property type="entry name" value="CSD"/>
</dbReference>
<proteinExistence type="predicted"/>
<dbReference type="Gene3D" id="2.40.50.140">
    <property type="entry name" value="Nucleic acid-binding proteins"/>
    <property type="match status" value="1"/>
</dbReference>
<dbReference type="RefSeq" id="WP_200463858.1">
    <property type="nucleotide sequence ID" value="NZ_JAENRR010000007.1"/>
</dbReference>
<reference evidence="3 4" key="1">
    <citation type="submission" date="2021-01" db="EMBL/GenBank/DDBJ databases">
        <title>Carboxyliciviraga sp.nov., isolated from coastal sediments.</title>
        <authorList>
            <person name="Lu D."/>
            <person name="Zhang T."/>
        </authorList>
    </citation>
    <scope>NUCLEOTIDE SEQUENCE [LARGE SCALE GENOMIC DNA]</scope>
    <source>
        <strain evidence="3 4">N1Y132</strain>
    </source>
</reference>
<dbReference type="PRINTS" id="PR00050">
    <property type="entry name" value="COLDSHOCK"/>
</dbReference>
<dbReference type="PROSITE" id="PS51857">
    <property type="entry name" value="CSD_2"/>
    <property type="match status" value="1"/>
</dbReference>
<gene>
    <name evidence="3" type="ORF">JIV24_04700</name>
</gene>
<feature type="domain" description="CSD" evidence="2">
    <location>
        <begin position="87"/>
        <end position="148"/>
    </location>
</feature>
<keyword evidence="4" id="KW-1185">Reference proteome</keyword>
<sequence length="149" mass="17130">MAKSQQTFGKKEKEKKRLQKRKEKQQKLEERKANPKSSSLDDMIAYVDEFGNISTTPPDPTKKREKIDAESIEISIPKKEDVEEDPIKKGRVDFFDSSKGFGFIIEQDTKERFFVHVNGLLEEIVEGNLVSFELEQGLKGLNAVRVKKI</sequence>
<dbReference type="Proteomes" id="UP000605676">
    <property type="component" value="Unassembled WGS sequence"/>
</dbReference>
<feature type="compositionally biased region" description="Basic and acidic residues" evidence="1">
    <location>
        <begin position="60"/>
        <end position="69"/>
    </location>
</feature>
<dbReference type="Pfam" id="PF00313">
    <property type="entry name" value="CSD"/>
    <property type="match status" value="1"/>
</dbReference>
<dbReference type="EMBL" id="JAENRR010000007">
    <property type="protein sequence ID" value="MBK3516632.1"/>
    <property type="molecule type" value="Genomic_DNA"/>
</dbReference>
<dbReference type="SMART" id="SM00357">
    <property type="entry name" value="CSP"/>
    <property type="match status" value="1"/>
</dbReference>
<feature type="compositionally biased region" description="Basic residues" evidence="1">
    <location>
        <begin position="13"/>
        <end position="24"/>
    </location>
</feature>
<evidence type="ECO:0000259" key="2">
    <source>
        <dbReference type="PROSITE" id="PS51857"/>
    </source>
</evidence>